<keyword evidence="2" id="KW-0813">Transport</keyword>
<protein>
    <recommendedName>
        <fullName evidence="9">Phosphatidylcholine transfer protein</fullName>
    </recommendedName>
    <alternativeName>
        <fullName evidence="11">START domain-containing protein 2</fullName>
    </alternativeName>
    <alternativeName>
        <fullName evidence="10">StAR-related lipid transfer protein 2</fullName>
    </alternativeName>
</protein>
<evidence type="ECO:0000313" key="15">
    <source>
        <dbReference type="WBParaSite" id="Pan_g14649.t1"/>
    </source>
</evidence>
<evidence type="ECO:0000256" key="7">
    <source>
        <dbReference type="ARBA" id="ARBA00023121"/>
    </source>
</evidence>
<evidence type="ECO:0000313" key="14">
    <source>
        <dbReference type="Proteomes" id="UP000492821"/>
    </source>
</evidence>
<dbReference type="PANTHER" id="PTHR19308:SF8">
    <property type="entry name" value="STAR-RELATED LIPID TRANSFER PROTEIN 7, MITOCHONDRIAL"/>
    <property type="match status" value="1"/>
</dbReference>
<dbReference type="InterPro" id="IPR051213">
    <property type="entry name" value="START_lipid_transfer"/>
</dbReference>
<sequence length="303" mass="35231">MYRHVLSIFRNFRNFSRASLASRPINSQRSRRFAGRNIYVPPCLLALSGISLTDYGLTDKELKDDANTIEQQDIKHCATNGWETLVEEQDLRVYRRKLPGSNDIYEYKCSGTYYDITPRNFVDAQCDVEYRRQWDSNVLELDILEDDEESDTQIVRWVARFPYPMYPRVYIYVRRKIVDPKTGKVIISSHALDEKSFPTNSNDVRVTMYRSSMIVHAHKSFDEDGLDYILTYYDNPQTNFPGPAYNWIVNRGGPYFLKQVHAAAKRLEDTALKSTSYKRVPMSVNGESKRVEEDEARGQPLCA</sequence>
<evidence type="ECO:0000256" key="3">
    <source>
        <dbReference type="ARBA" id="ARBA00022490"/>
    </source>
</evidence>
<keyword evidence="5" id="KW-0007">Acetylation</keyword>
<dbReference type="Gene3D" id="3.30.530.20">
    <property type="match status" value="1"/>
</dbReference>
<keyword evidence="4" id="KW-0597">Phosphoprotein</keyword>
<comment type="subunit">
    <text evidence="8">Interacts with ACOT13/THEM2.</text>
</comment>
<keyword evidence="7" id="KW-0446">Lipid-binding</keyword>
<evidence type="ECO:0000256" key="8">
    <source>
        <dbReference type="ARBA" id="ARBA00063535"/>
    </source>
</evidence>
<dbReference type="SUPFAM" id="SSF55961">
    <property type="entry name" value="Bet v1-like"/>
    <property type="match status" value="1"/>
</dbReference>
<reference evidence="14" key="1">
    <citation type="journal article" date="2013" name="Genetics">
        <title>The draft genome and transcriptome of Panagrellus redivivus are shaped by the harsh demands of a free-living lifestyle.</title>
        <authorList>
            <person name="Srinivasan J."/>
            <person name="Dillman A.R."/>
            <person name="Macchietto M.G."/>
            <person name="Heikkinen L."/>
            <person name="Lakso M."/>
            <person name="Fracchia K.M."/>
            <person name="Antoshechkin I."/>
            <person name="Mortazavi A."/>
            <person name="Wong G."/>
            <person name="Sternberg P.W."/>
        </authorList>
    </citation>
    <scope>NUCLEOTIDE SEQUENCE [LARGE SCALE GENOMIC DNA]</scope>
    <source>
        <strain evidence="14">MT8872</strain>
    </source>
</reference>
<proteinExistence type="predicted"/>
<evidence type="ECO:0000256" key="11">
    <source>
        <dbReference type="ARBA" id="ARBA00079049"/>
    </source>
</evidence>
<keyword evidence="6" id="KW-0445">Lipid transport</keyword>
<accession>A0A7E4UZD3</accession>
<evidence type="ECO:0000256" key="2">
    <source>
        <dbReference type="ARBA" id="ARBA00022448"/>
    </source>
</evidence>
<comment type="subcellular location">
    <subcellularLocation>
        <location evidence="1">Cytoplasm</location>
    </subcellularLocation>
</comment>
<evidence type="ECO:0000256" key="4">
    <source>
        <dbReference type="ARBA" id="ARBA00022553"/>
    </source>
</evidence>
<evidence type="ECO:0000256" key="1">
    <source>
        <dbReference type="ARBA" id="ARBA00004496"/>
    </source>
</evidence>
<evidence type="ECO:0000256" key="10">
    <source>
        <dbReference type="ARBA" id="ARBA00077188"/>
    </source>
</evidence>
<dbReference type="WBParaSite" id="Pan_g14649.t1">
    <property type="protein sequence ID" value="Pan_g14649.t1"/>
    <property type="gene ID" value="Pan_g14649"/>
</dbReference>
<dbReference type="SMART" id="SM00234">
    <property type="entry name" value="START"/>
    <property type="match status" value="1"/>
</dbReference>
<reference evidence="15" key="2">
    <citation type="submission" date="2020-10" db="UniProtKB">
        <authorList>
            <consortium name="WormBaseParasite"/>
        </authorList>
    </citation>
    <scope>IDENTIFICATION</scope>
</reference>
<dbReference type="InterPro" id="IPR002913">
    <property type="entry name" value="START_lipid-bd_dom"/>
</dbReference>
<dbReference type="GO" id="GO:0008289">
    <property type="term" value="F:lipid binding"/>
    <property type="evidence" value="ECO:0007669"/>
    <property type="project" value="UniProtKB-KW"/>
</dbReference>
<dbReference type="GO" id="GO:0006869">
    <property type="term" value="P:lipid transport"/>
    <property type="evidence" value="ECO:0007669"/>
    <property type="project" value="UniProtKB-KW"/>
</dbReference>
<dbReference type="InterPro" id="IPR023393">
    <property type="entry name" value="START-like_dom_sf"/>
</dbReference>
<dbReference type="Pfam" id="PF01852">
    <property type="entry name" value="START"/>
    <property type="match status" value="1"/>
</dbReference>
<evidence type="ECO:0000256" key="6">
    <source>
        <dbReference type="ARBA" id="ARBA00023055"/>
    </source>
</evidence>
<evidence type="ECO:0000259" key="13">
    <source>
        <dbReference type="PROSITE" id="PS50848"/>
    </source>
</evidence>
<evidence type="ECO:0000256" key="5">
    <source>
        <dbReference type="ARBA" id="ARBA00022990"/>
    </source>
</evidence>
<evidence type="ECO:0000256" key="9">
    <source>
        <dbReference type="ARBA" id="ARBA00069061"/>
    </source>
</evidence>
<keyword evidence="14" id="KW-1185">Reference proteome</keyword>
<feature type="region of interest" description="Disordered" evidence="12">
    <location>
        <begin position="283"/>
        <end position="303"/>
    </location>
</feature>
<dbReference type="AlphaFoldDB" id="A0A7E4UZD3"/>
<organism evidence="14 15">
    <name type="scientific">Panagrellus redivivus</name>
    <name type="common">Microworm</name>
    <dbReference type="NCBI Taxonomy" id="6233"/>
    <lineage>
        <taxon>Eukaryota</taxon>
        <taxon>Metazoa</taxon>
        <taxon>Ecdysozoa</taxon>
        <taxon>Nematoda</taxon>
        <taxon>Chromadorea</taxon>
        <taxon>Rhabditida</taxon>
        <taxon>Tylenchina</taxon>
        <taxon>Panagrolaimomorpha</taxon>
        <taxon>Panagrolaimoidea</taxon>
        <taxon>Panagrolaimidae</taxon>
        <taxon>Panagrellus</taxon>
    </lineage>
</organism>
<feature type="domain" description="START" evidence="13">
    <location>
        <begin position="80"/>
        <end position="269"/>
    </location>
</feature>
<dbReference type="PROSITE" id="PS50848">
    <property type="entry name" value="START"/>
    <property type="match status" value="1"/>
</dbReference>
<dbReference type="FunFam" id="3.30.530.20:FF:000017">
    <property type="entry name" value="Phosphatidylcholine transfer protein, putative"/>
    <property type="match status" value="1"/>
</dbReference>
<keyword evidence="3" id="KW-0963">Cytoplasm</keyword>
<dbReference type="GO" id="GO:0005829">
    <property type="term" value="C:cytosol"/>
    <property type="evidence" value="ECO:0007669"/>
    <property type="project" value="UniProtKB-ARBA"/>
</dbReference>
<evidence type="ECO:0000256" key="12">
    <source>
        <dbReference type="SAM" id="MobiDB-lite"/>
    </source>
</evidence>
<dbReference type="PANTHER" id="PTHR19308">
    <property type="entry name" value="PHOSPHATIDYLCHOLINE TRANSFER PROTEIN"/>
    <property type="match status" value="1"/>
</dbReference>
<dbReference type="Proteomes" id="UP000492821">
    <property type="component" value="Unassembled WGS sequence"/>
</dbReference>
<name>A0A7E4UZD3_PANRE</name>